<organism evidence="1 2">
    <name type="scientific">Pseudocercospora fuligena</name>
    <dbReference type="NCBI Taxonomy" id="685502"/>
    <lineage>
        <taxon>Eukaryota</taxon>
        <taxon>Fungi</taxon>
        <taxon>Dikarya</taxon>
        <taxon>Ascomycota</taxon>
        <taxon>Pezizomycotina</taxon>
        <taxon>Dothideomycetes</taxon>
        <taxon>Dothideomycetidae</taxon>
        <taxon>Mycosphaerellales</taxon>
        <taxon>Mycosphaerellaceae</taxon>
        <taxon>Pseudocercospora</taxon>
    </lineage>
</organism>
<gene>
    <name evidence="1" type="ORF">HII31_10872</name>
</gene>
<dbReference type="AlphaFoldDB" id="A0A8H6RCK5"/>
<proteinExistence type="predicted"/>
<evidence type="ECO:0000313" key="2">
    <source>
        <dbReference type="Proteomes" id="UP000660729"/>
    </source>
</evidence>
<keyword evidence="2" id="KW-1185">Reference proteome</keyword>
<evidence type="ECO:0008006" key="3">
    <source>
        <dbReference type="Google" id="ProtNLM"/>
    </source>
</evidence>
<reference evidence="1" key="1">
    <citation type="submission" date="2020-04" db="EMBL/GenBank/DDBJ databases">
        <title>Draft genome resource of the tomato pathogen Pseudocercospora fuligena.</title>
        <authorList>
            <person name="Zaccaron A."/>
        </authorList>
    </citation>
    <scope>NUCLEOTIDE SEQUENCE</scope>
    <source>
        <strain evidence="1">PF001</strain>
    </source>
</reference>
<evidence type="ECO:0000313" key="1">
    <source>
        <dbReference type="EMBL" id="KAF7187972.1"/>
    </source>
</evidence>
<protein>
    <recommendedName>
        <fullName evidence="3">SprT-like domain-containing protein</fullName>
    </recommendedName>
</protein>
<comment type="caution">
    <text evidence="1">The sequence shown here is derived from an EMBL/GenBank/DDBJ whole genome shotgun (WGS) entry which is preliminary data.</text>
</comment>
<dbReference type="OrthoDB" id="3646442at2759"/>
<name>A0A8H6RCK5_9PEZI</name>
<dbReference type="EMBL" id="JABCIY010000219">
    <property type="protein sequence ID" value="KAF7187972.1"/>
    <property type="molecule type" value="Genomic_DNA"/>
</dbReference>
<sequence length="513" mass="58378">MSVRNTPVAPHAGCTSICCSGYVFVQEAKNMPSANLDNTIHPILQRWMDENPTTLDPKVVDQPFRAMSHILDSESGLQFFHTNFFGKRRPVRPQGNDAVQWEFYEEDWDLDDDQRAKTKEALNELAEFVDFRLGNDTHCGAGSRIQSHKLFAGNRAYIQLHRQIYMDAEISATDSSIDEVSKTWDFFNLMRTLVHELAHAAVKVRWGQHKKGANAWFDTCGIAEEGFELENRLFGGIIEAHYNAEGHANELLHESQEQEFYYCDDKPSYLNGLLEIYDYPYLAKVEEYDAHNLSINLFPDRAPKISVRWRLPIQYLHSLFQRAFWKLGHFDEQGVDSLHPRKEIGYRYKAIGGGLAAPYNPTNANDKNNAVPDGYEVDALGVIRPKSVLSTPVPKEQGQKRVDSALAINPRHQDQTSFEDHMDIDSSAINDSDDEMEIDEDIPARIKKTNTESKHLLLSKQNGTSKSFVGLSKDRAWLKKEQQAEDEGAVLAAMSRTTTGKKEEPIPPPNWHR</sequence>
<accession>A0A8H6RCK5</accession>
<dbReference type="Proteomes" id="UP000660729">
    <property type="component" value="Unassembled WGS sequence"/>
</dbReference>